<protein>
    <submittedName>
        <fullName evidence="2">Lytic transglycosylase domain-containing protein</fullName>
    </submittedName>
</protein>
<proteinExistence type="predicted"/>
<dbReference type="Gene3D" id="1.10.530.10">
    <property type="match status" value="1"/>
</dbReference>
<gene>
    <name evidence="2" type="ORF">IAC55_02610</name>
</gene>
<sequence>MPKVLFPMNYRSIVEKYAKEYDLPESLVFAIINVESGFNKNALSQRGAKGLMQIMDTTGEWGADEVGIENFTPDMLFDPETNIHIGCWYIDNLIEQFDGELDTVLASYNAGSGNVSKWLDSEKHSYDGETLYYIPFEQTRNYVKKVNINRKIYKNIYGTEK</sequence>
<dbReference type="Proteomes" id="UP000823611">
    <property type="component" value="Unassembled WGS sequence"/>
</dbReference>
<dbReference type="EMBL" id="JADIMX010000051">
    <property type="protein sequence ID" value="MBO8434202.1"/>
    <property type="molecule type" value="Genomic_DNA"/>
</dbReference>
<comment type="caution">
    <text evidence="2">The sequence shown here is derived from an EMBL/GenBank/DDBJ whole genome shotgun (WGS) entry which is preliminary data.</text>
</comment>
<reference evidence="2" key="2">
    <citation type="journal article" date="2021" name="PeerJ">
        <title>Extensive microbial diversity within the chicken gut microbiome revealed by metagenomics and culture.</title>
        <authorList>
            <person name="Gilroy R."/>
            <person name="Ravi A."/>
            <person name="Getino M."/>
            <person name="Pursley I."/>
            <person name="Horton D.L."/>
            <person name="Alikhan N.F."/>
            <person name="Baker D."/>
            <person name="Gharbi K."/>
            <person name="Hall N."/>
            <person name="Watson M."/>
            <person name="Adriaenssens E.M."/>
            <person name="Foster-Nyarko E."/>
            <person name="Jarju S."/>
            <person name="Secka A."/>
            <person name="Antonio M."/>
            <person name="Oren A."/>
            <person name="Chaudhuri R.R."/>
            <person name="La Ragione R."/>
            <person name="Hildebrand F."/>
            <person name="Pallen M.J."/>
        </authorList>
    </citation>
    <scope>NUCLEOTIDE SEQUENCE</scope>
    <source>
        <strain evidence="2">F6-4510</strain>
    </source>
</reference>
<evidence type="ECO:0000313" key="3">
    <source>
        <dbReference type="Proteomes" id="UP000823611"/>
    </source>
</evidence>
<dbReference type="PANTHER" id="PTHR37423">
    <property type="entry name" value="SOLUBLE LYTIC MUREIN TRANSGLYCOSYLASE-RELATED"/>
    <property type="match status" value="1"/>
</dbReference>
<dbReference type="Pfam" id="PF01464">
    <property type="entry name" value="SLT"/>
    <property type="match status" value="1"/>
</dbReference>
<dbReference type="SUPFAM" id="SSF53955">
    <property type="entry name" value="Lysozyme-like"/>
    <property type="match status" value="1"/>
</dbReference>
<dbReference type="InterPro" id="IPR008258">
    <property type="entry name" value="Transglycosylase_SLT_dom_1"/>
</dbReference>
<organism evidence="2 3">
    <name type="scientific">Candidatus Fimicola merdigallinarum</name>
    <dbReference type="NCBI Taxonomy" id="2840819"/>
    <lineage>
        <taxon>Bacteria</taxon>
        <taxon>Bacillati</taxon>
        <taxon>Bacillota</taxon>
        <taxon>Clostridia</taxon>
        <taxon>Lachnospirales</taxon>
        <taxon>Lachnospiraceae</taxon>
        <taxon>Lachnospiraceae incertae sedis</taxon>
        <taxon>Candidatus Fimicola</taxon>
    </lineage>
</organism>
<evidence type="ECO:0000313" key="2">
    <source>
        <dbReference type="EMBL" id="MBO8434202.1"/>
    </source>
</evidence>
<reference evidence="2" key="1">
    <citation type="submission" date="2020-10" db="EMBL/GenBank/DDBJ databases">
        <authorList>
            <person name="Gilroy R."/>
        </authorList>
    </citation>
    <scope>NUCLEOTIDE SEQUENCE</scope>
    <source>
        <strain evidence="2">F6-4510</strain>
    </source>
</reference>
<dbReference type="PANTHER" id="PTHR37423:SF2">
    <property type="entry name" value="MEMBRANE-BOUND LYTIC MUREIN TRANSGLYCOSYLASE C"/>
    <property type="match status" value="1"/>
</dbReference>
<feature type="domain" description="Transglycosylase SLT" evidence="1">
    <location>
        <begin position="14"/>
        <end position="125"/>
    </location>
</feature>
<evidence type="ECO:0000259" key="1">
    <source>
        <dbReference type="Pfam" id="PF01464"/>
    </source>
</evidence>
<accession>A0A9D9DWH8</accession>
<name>A0A9D9DWH8_9FIRM</name>
<dbReference type="CDD" id="cd16896">
    <property type="entry name" value="LT_Slt70-like"/>
    <property type="match status" value="1"/>
</dbReference>
<dbReference type="InterPro" id="IPR023346">
    <property type="entry name" value="Lysozyme-like_dom_sf"/>
</dbReference>
<dbReference type="AlphaFoldDB" id="A0A9D9DWH8"/>